<feature type="signal peptide" evidence="5">
    <location>
        <begin position="1"/>
        <end position="21"/>
    </location>
</feature>
<dbReference type="Gene3D" id="3.90.76.10">
    <property type="entry name" value="Dipeptide-binding Protein, Domain 1"/>
    <property type="match status" value="1"/>
</dbReference>
<keyword evidence="3" id="KW-0813">Transport</keyword>
<dbReference type="Gene3D" id="3.40.190.10">
    <property type="entry name" value="Periplasmic binding protein-like II"/>
    <property type="match status" value="1"/>
</dbReference>
<evidence type="ECO:0000256" key="1">
    <source>
        <dbReference type="ARBA" id="ARBA00004196"/>
    </source>
</evidence>
<feature type="chain" id="PRO_5038777791" evidence="5">
    <location>
        <begin position="22"/>
        <end position="546"/>
    </location>
</feature>
<dbReference type="PIRSF" id="PIRSF002741">
    <property type="entry name" value="MppA"/>
    <property type="match status" value="1"/>
</dbReference>
<organism evidence="7 8">
    <name type="scientific">Anaerosolibacter carboniphilus</name>
    <dbReference type="NCBI Taxonomy" id="1417629"/>
    <lineage>
        <taxon>Bacteria</taxon>
        <taxon>Bacillati</taxon>
        <taxon>Bacillota</taxon>
        <taxon>Clostridia</taxon>
        <taxon>Peptostreptococcales</taxon>
        <taxon>Thermotaleaceae</taxon>
        <taxon>Anaerosolibacter</taxon>
    </lineage>
</organism>
<keyword evidence="4 5" id="KW-0732">Signal</keyword>
<evidence type="ECO:0000313" key="8">
    <source>
        <dbReference type="Proteomes" id="UP000579281"/>
    </source>
</evidence>
<dbReference type="PANTHER" id="PTHR30290:SF10">
    <property type="entry name" value="PERIPLASMIC OLIGOPEPTIDE-BINDING PROTEIN-RELATED"/>
    <property type="match status" value="1"/>
</dbReference>
<dbReference type="InterPro" id="IPR039424">
    <property type="entry name" value="SBP_5"/>
</dbReference>
<comment type="caution">
    <text evidence="7">The sequence shown here is derived from an EMBL/GenBank/DDBJ whole genome shotgun (WGS) entry which is preliminary data.</text>
</comment>
<protein>
    <submittedName>
        <fullName evidence="7">Oligopeptide transport system substrate-binding protein</fullName>
    </submittedName>
</protein>
<dbReference type="CDD" id="cd08504">
    <property type="entry name" value="PBP2_OppA"/>
    <property type="match status" value="1"/>
</dbReference>
<accession>A0A841L435</accession>
<sequence length="546" mass="60834">MFKKKIALVVAAMLMVLTVLAGCSANSKDTSQSTDGNTQLGSAVLNFNLAADPRTIDPSLNDAIDGSHVINNTFEGLMREIDGELQNAMAETLEISDDGLVYTFHLRDAKWSDGQPVKAQDFEYGWKRVLDPLTAAPYAPHMFYIKNAQAYYEGKASIEDVGIHSVDDKTFEITLKTPTPYFLSLITRGAFMPLRKDMVEKSPEGWAKDPATAISNGPFVLAEYTIGDRLVLRKNANYWDAEKTKLDQINYLMIIEASTALTAYDSGEIDIINAMPAQEIPRLMKEDPTFNVLPQLGTYYLIFNVNKAPTNDVKVRHALALAIDRKAITESVKKGGEIPATGFNPIGLKDSAGNDFNKTAGDYGVNVDGGNVEEAKKLLTEAGFPDGKGFPQVTLLYNTSESHKAVAEAIQEMWKKNLGISVDLTNQEWAVFQESRKQGNFDIARGGYIGDYPDPVGLLELFVTNSSNNDPHWSNPEYDELINQSRFAKGSERDELIYKAQDILMKDLPVTPIYYYTDPVMAKEYVKNWQKNSMSYWYFGRTSIEK</sequence>
<evidence type="ECO:0000313" key="7">
    <source>
        <dbReference type="EMBL" id="MBB6217149.1"/>
    </source>
</evidence>
<dbReference type="PROSITE" id="PS51257">
    <property type="entry name" value="PROKAR_LIPOPROTEIN"/>
    <property type="match status" value="1"/>
</dbReference>
<evidence type="ECO:0000256" key="2">
    <source>
        <dbReference type="ARBA" id="ARBA00005695"/>
    </source>
</evidence>
<feature type="domain" description="Solute-binding protein family 5" evidence="6">
    <location>
        <begin position="84"/>
        <end position="469"/>
    </location>
</feature>
<dbReference type="Pfam" id="PF00496">
    <property type="entry name" value="SBP_bac_5"/>
    <property type="match status" value="1"/>
</dbReference>
<proteinExistence type="inferred from homology"/>
<evidence type="ECO:0000256" key="4">
    <source>
        <dbReference type="ARBA" id="ARBA00022729"/>
    </source>
</evidence>
<dbReference type="GO" id="GO:1904680">
    <property type="term" value="F:peptide transmembrane transporter activity"/>
    <property type="evidence" value="ECO:0007669"/>
    <property type="project" value="TreeGrafter"/>
</dbReference>
<dbReference type="FunFam" id="3.90.76.10:FF:000001">
    <property type="entry name" value="Oligopeptide ABC transporter substrate-binding protein"/>
    <property type="match status" value="1"/>
</dbReference>
<gene>
    <name evidence="7" type="ORF">HNQ80_003255</name>
</gene>
<dbReference type="SUPFAM" id="SSF53850">
    <property type="entry name" value="Periplasmic binding protein-like II"/>
    <property type="match status" value="1"/>
</dbReference>
<comment type="similarity">
    <text evidence="2">Belongs to the bacterial solute-binding protein 5 family.</text>
</comment>
<dbReference type="Gene3D" id="3.10.105.10">
    <property type="entry name" value="Dipeptide-binding Protein, Domain 3"/>
    <property type="match status" value="1"/>
</dbReference>
<dbReference type="AlphaFoldDB" id="A0A841L435"/>
<evidence type="ECO:0000256" key="3">
    <source>
        <dbReference type="ARBA" id="ARBA00022448"/>
    </source>
</evidence>
<comment type="subcellular location">
    <subcellularLocation>
        <location evidence="1">Cell envelope</location>
    </subcellularLocation>
</comment>
<evidence type="ECO:0000256" key="5">
    <source>
        <dbReference type="SAM" id="SignalP"/>
    </source>
</evidence>
<dbReference type="RefSeq" id="WP_184311658.1">
    <property type="nucleotide sequence ID" value="NZ_JACHEN010000020.1"/>
</dbReference>
<dbReference type="GO" id="GO:0030288">
    <property type="term" value="C:outer membrane-bounded periplasmic space"/>
    <property type="evidence" value="ECO:0007669"/>
    <property type="project" value="UniProtKB-ARBA"/>
</dbReference>
<dbReference type="Proteomes" id="UP000579281">
    <property type="component" value="Unassembled WGS sequence"/>
</dbReference>
<keyword evidence="8" id="KW-1185">Reference proteome</keyword>
<reference evidence="7 8" key="1">
    <citation type="submission" date="2020-08" db="EMBL/GenBank/DDBJ databases">
        <title>Genomic Encyclopedia of Type Strains, Phase IV (KMG-IV): sequencing the most valuable type-strain genomes for metagenomic binning, comparative biology and taxonomic classification.</title>
        <authorList>
            <person name="Goeker M."/>
        </authorList>
    </citation>
    <scope>NUCLEOTIDE SEQUENCE [LARGE SCALE GENOMIC DNA]</scope>
    <source>
        <strain evidence="7 8">DSM 103526</strain>
    </source>
</reference>
<name>A0A841L435_9FIRM</name>
<evidence type="ECO:0000259" key="6">
    <source>
        <dbReference type="Pfam" id="PF00496"/>
    </source>
</evidence>
<dbReference type="InterPro" id="IPR000914">
    <property type="entry name" value="SBP_5_dom"/>
</dbReference>
<dbReference type="GO" id="GO:0015833">
    <property type="term" value="P:peptide transport"/>
    <property type="evidence" value="ECO:0007669"/>
    <property type="project" value="TreeGrafter"/>
</dbReference>
<dbReference type="GO" id="GO:0043190">
    <property type="term" value="C:ATP-binding cassette (ABC) transporter complex"/>
    <property type="evidence" value="ECO:0007669"/>
    <property type="project" value="InterPro"/>
</dbReference>
<dbReference type="InterPro" id="IPR030678">
    <property type="entry name" value="Peptide/Ni-bd"/>
</dbReference>
<dbReference type="FunFam" id="3.10.105.10:FF:000001">
    <property type="entry name" value="Oligopeptide ABC transporter, oligopeptide-binding protein"/>
    <property type="match status" value="1"/>
</dbReference>
<dbReference type="PANTHER" id="PTHR30290">
    <property type="entry name" value="PERIPLASMIC BINDING COMPONENT OF ABC TRANSPORTER"/>
    <property type="match status" value="1"/>
</dbReference>
<dbReference type="EMBL" id="JACHEN010000020">
    <property type="protein sequence ID" value="MBB6217149.1"/>
    <property type="molecule type" value="Genomic_DNA"/>
</dbReference>